<dbReference type="PANTHER" id="PTHR30461">
    <property type="entry name" value="DNA-INVERTASE FROM LAMBDOID PROPHAGE"/>
    <property type="match status" value="1"/>
</dbReference>
<dbReference type="PANTHER" id="PTHR30461:SF26">
    <property type="entry name" value="RESOLVASE HOMOLOG YNEB"/>
    <property type="match status" value="1"/>
</dbReference>
<evidence type="ECO:0000256" key="4">
    <source>
        <dbReference type="ARBA" id="ARBA00023172"/>
    </source>
</evidence>
<dbReference type="InterPro" id="IPR006118">
    <property type="entry name" value="Recombinase_CS"/>
</dbReference>
<dbReference type="Gene3D" id="3.40.50.1390">
    <property type="entry name" value="Resolvase, N-terminal catalytic domain"/>
    <property type="match status" value="1"/>
</dbReference>
<accession>A0ABW1Z212</accession>
<comment type="caution">
    <text evidence="7">The sequence shown here is derived from an EMBL/GenBank/DDBJ whole genome shotgun (WGS) entry which is preliminary data.</text>
</comment>
<sequence>MSQTILYARVSTADQNIDHQKTQAEAAGFIIDAVIADHGVSGVSSKLADRPEGKRLFDKLRRGDVLVVRWVDRLGRDYQDVTDTIRAFMRQGVVVRTVINGMTFDGATTDPMQEAVRDALIAFMAATAQAQAEATKEAQRAGIAAAKGNPAKYRGKKPSYDREALSIVQSMAAMGEGTSAIARATGLSRQAVLRIKGDPVAAQAALDRWSMA</sequence>
<dbReference type="SUPFAM" id="SSF53041">
    <property type="entry name" value="Resolvase-like"/>
    <property type="match status" value="1"/>
</dbReference>
<evidence type="ECO:0000256" key="2">
    <source>
        <dbReference type="ARBA" id="ARBA00022908"/>
    </source>
</evidence>
<dbReference type="RefSeq" id="WP_132443715.1">
    <property type="nucleotide sequence ID" value="NZ_JBHSWA010000001.1"/>
</dbReference>
<dbReference type="InterPro" id="IPR006119">
    <property type="entry name" value="Resolv_N"/>
</dbReference>
<name>A0ABW1Z212_9RHOB</name>
<gene>
    <name evidence="7" type="ORF">ACFQAU_15655</name>
</gene>
<dbReference type="EMBL" id="JBHSWA010000001">
    <property type="protein sequence ID" value="MFC6642915.1"/>
    <property type="molecule type" value="Genomic_DNA"/>
</dbReference>
<dbReference type="SMART" id="SM00857">
    <property type="entry name" value="Resolvase"/>
    <property type="match status" value="1"/>
</dbReference>
<evidence type="ECO:0000259" key="6">
    <source>
        <dbReference type="PROSITE" id="PS51736"/>
    </source>
</evidence>
<dbReference type="PROSITE" id="PS00397">
    <property type="entry name" value="RECOMBINASES_1"/>
    <property type="match status" value="1"/>
</dbReference>
<keyword evidence="2" id="KW-0229">DNA integration</keyword>
<keyword evidence="8" id="KW-1185">Reference proteome</keyword>
<dbReference type="Pfam" id="PF00239">
    <property type="entry name" value="Resolvase"/>
    <property type="match status" value="1"/>
</dbReference>
<feature type="active site" description="O-(5'-phospho-DNA)-serine intermediate" evidence="5">
    <location>
        <position position="11"/>
    </location>
</feature>
<dbReference type="InterPro" id="IPR050639">
    <property type="entry name" value="SSR_resolvase"/>
</dbReference>
<dbReference type="InterPro" id="IPR036162">
    <property type="entry name" value="Resolvase-like_N_sf"/>
</dbReference>
<protein>
    <submittedName>
        <fullName evidence="7">Recombinase family protein</fullName>
    </submittedName>
</protein>
<keyword evidence="3" id="KW-0238">DNA-binding</keyword>
<evidence type="ECO:0000313" key="8">
    <source>
        <dbReference type="Proteomes" id="UP001596403"/>
    </source>
</evidence>
<comment type="similarity">
    <text evidence="1">Belongs to the site-specific recombinase resolvase family.</text>
</comment>
<dbReference type="Gene3D" id="1.10.10.60">
    <property type="entry name" value="Homeodomain-like"/>
    <property type="match status" value="1"/>
</dbReference>
<evidence type="ECO:0000256" key="5">
    <source>
        <dbReference type="PROSITE-ProRule" id="PRU10137"/>
    </source>
</evidence>
<dbReference type="CDD" id="cd03768">
    <property type="entry name" value="SR_ResInv"/>
    <property type="match status" value="1"/>
</dbReference>
<evidence type="ECO:0000313" key="7">
    <source>
        <dbReference type="EMBL" id="MFC6642915.1"/>
    </source>
</evidence>
<feature type="domain" description="Resolvase/invertase-type recombinase catalytic" evidence="6">
    <location>
        <begin position="3"/>
        <end position="150"/>
    </location>
</feature>
<evidence type="ECO:0000256" key="3">
    <source>
        <dbReference type="ARBA" id="ARBA00023125"/>
    </source>
</evidence>
<keyword evidence="4" id="KW-0233">DNA recombination</keyword>
<evidence type="ECO:0000256" key="1">
    <source>
        <dbReference type="ARBA" id="ARBA00009913"/>
    </source>
</evidence>
<reference evidence="8" key="1">
    <citation type="journal article" date="2019" name="Int. J. Syst. Evol. Microbiol.">
        <title>The Global Catalogue of Microorganisms (GCM) 10K type strain sequencing project: providing services to taxonomists for standard genome sequencing and annotation.</title>
        <authorList>
            <consortium name="The Broad Institute Genomics Platform"/>
            <consortium name="The Broad Institute Genome Sequencing Center for Infectious Disease"/>
            <person name="Wu L."/>
            <person name="Ma J."/>
        </authorList>
    </citation>
    <scope>NUCLEOTIDE SEQUENCE [LARGE SCALE GENOMIC DNA]</scope>
    <source>
        <strain evidence="8">NBRC 111368</strain>
    </source>
</reference>
<proteinExistence type="inferred from homology"/>
<dbReference type="PROSITE" id="PS51736">
    <property type="entry name" value="RECOMBINASES_3"/>
    <property type="match status" value="1"/>
</dbReference>
<dbReference type="PROSITE" id="PS00398">
    <property type="entry name" value="RECOMBINASES_2"/>
    <property type="match status" value="1"/>
</dbReference>
<organism evidence="7 8">
    <name type="scientific">Sulfitobacter profundi</name>
    <dbReference type="NCBI Taxonomy" id="2679961"/>
    <lineage>
        <taxon>Bacteria</taxon>
        <taxon>Pseudomonadati</taxon>
        <taxon>Pseudomonadota</taxon>
        <taxon>Alphaproteobacteria</taxon>
        <taxon>Rhodobacterales</taxon>
        <taxon>Roseobacteraceae</taxon>
        <taxon>Sulfitobacter</taxon>
    </lineage>
</organism>
<dbReference type="Proteomes" id="UP001596403">
    <property type="component" value="Unassembled WGS sequence"/>
</dbReference>